<evidence type="ECO:0000256" key="13">
    <source>
        <dbReference type="ARBA" id="ARBA00047833"/>
    </source>
</evidence>
<proteinExistence type="predicted"/>
<comment type="subcellular location">
    <subcellularLocation>
        <location evidence="1">Cytoplasm</location>
    </subcellularLocation>
</comment>
<dbReference type="SUPFAM" id="SSF53623">
    <property type="entry name" value="MurD-like peptide ligases, catalytic domain"/>
    <property type="match status" value="1"/>
</dbReference>
<dbReference type="Gene3D" id="3.90.190.20">
    <property type="entry name" value="Mur ligase, C-terminal domain"/>
    <property type="match status" value="1"/>
</dbReference>
<dbReference type="InterPro" id="IPR005758">
    <property type="entry name" value="UDP-N-AcMur_Ala_ligase_MurC"/>
</dbReference>
<reference evidence="18" key="1">
    <citation type="journal article" date="2019" name="PLoS Negl. Trop. Dis.">
        <title>Revisiting the worldwide diversity of Leptospira species in the environment.</title>
        <authorList>
            <person name="Vincent A.T."/>
            <person name="Schiettekatte O."/>
            <person name="Bourhy P."/>
            <person name="Veyrier F.J."/>
            <person name="Picardeau M."/>
        </authorList>
    </citation>
    <scope>NUCLEOTIDE SEQUENCE [LARGE SCALE GENOMIC DNA]</scope>
    <source>
        <strain evidence="18">201800287</strain>
    </source>
</reference>
<keyword evidence="4" id="KW-0963">Cytoplasm</keyword>
<dbReference type="InterPro" id="IPR036565">
    <property type="entry name" value="Mur-like_cat_sf"/>
</dbReference>
<keyword evidence="7" id="KW-0547">Nucleotide-binding</keyword>
<evidence type="ECO:0000259" key="15">
    <source>
        <dbReference type="Pfam" id="PF01225"/>
    </source>
</evidence>
<organism evidence="18 19">
    <name type="scientific">Leptospira noumeaensis</name>
    <dbReference type="NCBI Taxonomy" id="2484964"/>
    <lineage>
        <taxon>Bacteria</taxon>
        <taxon>Pseudomonadati</taxon>
        <taxon>Spirochaetota</taxon>
        <taxon>Spirochaetia</taxon>
        <taxon>Leptospirales</taxon>
        <taxon>Leptospiraceae</taxon>
        <taxon>Leptospira</taxon>
    </lineage>
</organism>
<evidence type="ECO:0000256" key="12">
    <source>
        <dbReference type="ARBA" id="ARBA00023316"/>
    </source>
</evidence>
<dbReference type="AlphaFoldDB" id="A0A4R9IEP9"/>
<dbReference type="PANTHER" id="PTHR43445">
    <property type="entry name" value="UDP-N-ACETYLMURAMATE--L-ALANINE LIGASE-RELATED"/>
    <property type="match status" value="1"/>
</dbReference>
<evidence type="ECO:0000256" key="3">
    <source>
        <dbReference type="ARBA" id="ARBA00012211"/>
    </source>
</evidence>
<keyword evidence="6" id="KW-0132">Cell division</keyword>
<dbReference type="RefSeq" id="WP_135600274.1">
    <property type="nucleotide sequence ID" value="NZ_RQFK01000011.1"/>
</dbReference>
<evidence type="ECO:0000256" key="8">
    <source>
        <dbReference type="ARBA" id="ARBA00022840"/>
    </source>
</evidence>
<dbReference type="SUPFAM" id="SSF53244">
    <property type="entry name" value="MurD-like peptide ligases, peptide-binding domain"/>
    <property type="match status" value="1"/>
</dbReference>
<feature type="domain" description="Mur ligase central" evidence="17">
    <location>
        <begin position="108"/>
        <end position="305"/>
    </location>
</feature>
<keyword evidence="8" id="KW-0067">ATP-binding</keyword>
<dbReference type="GO" id="GO:0008763">
    <property type="term" value="F:UDP-N-acetylmuramate-L-alanine ligase activity"/>
    <property type="evidence" value="ECO:0007669"/>
    <property type="project" value="UniProtKB-UniRule"/>
</dbReference>
<evidence type="ECO:0000256" key="4">
    <source>
        <dbReference type="ARBA" id="ARBA00022490"/>
    </source>
</evidence>
<dbReference type="GO" id="GO:0071555">
    <property type="term" value="P:cell wall organization"/>
    <property type="evidence" value="ECO:0007669"/>
    <property type="project" value="UniProtKB-KW"/>
</dbReference>
<evidence type="ECO:0000256" key="6">
    <source>
        <dbReference type="ARBA" id="ARBA00022618"/>
    </source>
</evidence>
<dbReference type="Gene3D" id="3.40.50.720">
    <property type="entry name" value="NAD(P)-binding Rossmann-like Domain"/>
    <property type="match status" value="1"/>
</dbReference>
<dbReference type="Proteomes" id="UP000298009">
    <property type="component" value="Unassembled WGS sequence"/>
</dbReference>
<keyword evidence="11" id="KW-0131">Cell cycle</keyword>
<dbReference type="InterPro" id="IPR050061">
    <property type="entry name" value="MurCDEF_pg_biosynth"/>
</dbReference>
<evidence type="ECO:0000256" key="11">
    <source>
        <dbReference type="ARBA" id="ARBA00023306"/>
    </source>
</evidence>
<dbReference type="Pfam" id="PF01225">
    <property type="entry name" value="Mur_ligase"/>
    <property type="match status" value="1"/>
</dbReference>
<evidence type="ECO:0000313" key="19">
    <source>
        <dbReference type="Proteomes" id="UP000298009"/>
    </source>
</evidence>
<evidence type="ECO:0000259" key="17">
    <source>
        <dbReference type="Pfam" id="PF08245"/>
    </source>
</evidence>
<dbReference type="InterPro" id="IPR004101">
    <property type="entry name" value="Mur_ligase_C"/>
</dbReference>
<dbReference type="GO" id="GO:0051301">
    <property type="term" value="P:cell division"/>
    <property type="evidence" value="ECO:0007669"/>
    <property type="project" value="UniProtKB-KW"/>
</dbReference>
<dbReference type="GO" id="GO:0009252">
    <property type="term" value="P:peptidoglycan biosynthetic process"/>
    <property type="evidence" value="ECO:0007669"/>
    <property type="project" value="UniProtKB-UniRule"/>
</dbReference>
<comment type="pathway">
    <text evidence="2">Cell wall biogenesis; peptidoglycan biosynthesis.</text>
</comment>
<dbReference type="OrthoDB" id="9804126at2"/>
<dbReference type="InterPro" id="IPR000713">
    <property type="entry name" value="Mur_ligase_N"/>
</dbReference>
<gene>
    <name evidence="18" type="primary">murC</name>
    <name evidence="18" type="ORF">EHQ24_03260</name>
</gene>
<feature type="domain" description="Mur ligase C-terminal" evidence="16">
    <location>
        <begin position="329"/>
        <end position="459"/>
    </location>
</feature>
<dbReference type="Pfam" id="PF02875">
    <property type="entry name" value="Mur_ligase_C"/>
    <property type="match status" value="1"/>
</dbReference>
<evidence type="ECO:0000313" key="18">
    <source>
        <dbReference type="EMBL" id="TGK86641.1"/>
    </source>
</evidence>
<evidence type="ECO:0000256" key="14">
    <source>
        <dbReference type="NCBIfam" id="TIGR01082"/>
    </source>
</evidence>
<dbReference type="SUPFAM" id="SSF51984">
    <property type="entry name" value="MurCD N-terminal domain"/>
    <property type="match status" value="1"/>
</dbReference>
<name>A0A4R9IEP9_9LEPT</name>
<evidence type="ECO:0000256" key="1">
    <source>
        <dbReference type="ARBA" id="ARBA00004496"/>
    </source>
</evidence>
<keyword evidence="10" id="KW-0573">Peptidoglycan synthesis</keyword>
<sequence length="475" mass="53539">MKGPILFLGIGGSGMSSLAHMALDLKLSVFGYDQKNSDTTKYLEERGAIIKNEISEISFEGMEMVVYSSAINDKHKQVFDEIKEKNILLKHRSEFMHLLVSNQKSISVAGSHGKTSTTTMVSQILSEQGYDPTIMIGGDTSLLEKRGGKMGEGKFAVYESDESDGTFLKHKAQVRLLTNIDNDHLDYYKTRERLEDAFFDYMGFGVEGTTVLYASDPGIRDVLLHKTKNTAIHPNFRLYLCLDLEDTKSDWFLNLKTNLLDKLTSVIYQIEEDRLEFEFPGDGKISLHLPYPGVHYLTNGLVAIVGAYNAGVSPKVSAEILSRYIGVKRRQETLGEWKGITVMDDYGHHPTEIEMVIRSLKNKLNSKGRLVVLFQPHRYTRTELLLKELAKSLENADLLFLLPIYSAGETPIPGITHESFIPFLDKEHTEFLKGEMDLDLSIIQSKLKKDDLLLCLGAGNVRDWGLHLLKENPKL</sequence>
<dbReference type="EC" id="6.3.2.8" evidence="3 14"/>
<dbReference type="GO" id="GO:0005737">
    <property type="term" value="C:cytoplasm"/>
    <property type="evidence" value="ECO:0007669"/>
    <property type="project" value="UniProtKB-SubCell"/>
</dbReference>
<keyword evidence="5 18" id="KW-0436">Ligase</keyword>
<feature type="domain" description="Mur ligase N-terminal catalytic" evidence="15">
    <location>
        <begin position="5"/>
        <end position="102"/>
    </location>
</feature>
<dbReference type="InterPro" id="IPR013221">
    <property type="entry name" value="Mur_ligase_cen"/>
</dbReference>
<keyword evidence="12" id="KW-0961">Cell wall biogenesis/degradation</keyword>
<accession>A0A4R9IEP9</accession>
<keyword evidence="9" id="KW-0133">Cell shape</keyword>
<evidence type="ECO:0000256" key="5">
    <source>
        <dbReference type="ARBA" id="ARBA00022598"/>
    </source>
</evidence>
<dbReference type="Pfam" id="PF08245">
    <property type="entry name" value="Mur_ligase_M"/>
    <property type="match status" value="1"/>
</dbReference>
<evidence type="ECO:0000259" key="16">
    <source>
        <dbReference type="Pfam" id="PF02875"/>
    </source>
</evidence>
<keyword evidence="19" id="KW-1185">Reference proteome</keyword>
<dbReference type="InterPro" id="IPR036615">
    <property type="entry name" value="Mur_ligase_C_dom_sf"/>
</dbReference>
<evidence type="ECO:0000256" key="10">
    <source>
        <dbReference type="ARBA" id="ARBA00022984"/>
    </source>
</evidence>
<dbReference type="EMBL" id="RQFK01000011">
    <property type="protein sequence ID" value="TGK86641.1"/>
    <property type="molecule type" value="Genomic_DNA"/>
</dbReference>
<evidence type="ECO:0000256" key="9">
    <source>
        <dbReference type="ARBA" id="ARBA00022960"/>
    </source>
</evidence>
<dbReference type="NCBIfam" id="TIGR01082">
    <property type="entry name" value="murC"/>
    <property type="match status" value="1"/>
</dbReference>
<comment type="catalytic activity">
    <reaction evidence="13">
        <text>UDP-N-acetyl-alpha-D-muramate + L-alanine + ATP = UDP-N-acetyl-alpha-D-muramoyl-L-alanine + ADP + phosphate + H(+)</text>
        <dbReference type="Rhea" id="RHEA:23372"/>
        <dbReference type="ChEBI" id="CHEBI:15378"/>
        <dbReference type="ChEBI" id="CHEBI:30616"/>
        <dbReference type="ChEBI" id="CHEBI:43474"/>
        <dbReference type="ChEBI" id="CHEBI:57972"/>
        <dbReference type="ChEBI" id="CHEBI:70757"/>
        <dbReference type="ChEBI" id="CHEBI:83898"/>
        <dbReference type="ChEBI" id="CHEBI:456216"/>
        <dbReference type="EC" id="6.3.2.8"/>
    </reaction>
</comment>
<dbReference type="Gene3D" id="3.40.1190.10">
    <property type="entry name" value="Mur-like, catalytic domain"/>
    <property type="match status" value="1"/>
</dbReference>
<evidence type="ECO:0000256" key="2">
    <source>
        <dbReference type="ARBA" id="ARBA00004752"/>
    </source>
</evidence>
<evidence type="ECO:0000256" key="7">
    <source>
        <dbReference type="ARBA" id="ARBA00022741"/>
    </source>
</evidence>
<dbReference type="GO" id="GO:0005524">
    <property type="term" value="F:ATP binding"/>
    <property type="evidence" value="ECO:0007669"/>
    <property type="project" value="UniProtKB-KW"/>
</dbReference>
<comment type="caution">
    <text evidence="18">The sequence shown here is derived from an EMBL/GenBank/DDBJ whole genome shotgun (WGS) entry which is preliminary data.</text>
</comment>
<dbReference type="UniPathway" id="UPA00219"/>
<dbReference type="GO" id="GO:0008360">
    <property type="term" value="P:regulation of cell shape"/>
    <property type="evidence" value="ECO:0007669"/>
    <property type="project" value="UniProtKB-KW"/>
</dbReference>
<protein>
    <recommendedName>
        <fullName evidence="3 14">UDP-N-acetylmuramate--L-alanine ligase</fullName>
        <ecNumber evidence="3 14">6.3.2.8</ecNumber>
    </recommendedName>
</protein>
<dbReference type="PANTHER" id="PTHR43445:SF3">
    <property type="entry name" value="UDP-N-ACETYLMURAMATE--L-ALANINE LIGASE"/>
    <property type="match status" value="1"/>
</dbReference>